<reference evidence="1" key="1">
    <citation type="journal article" date="2023" name="G3 (Bethesda)">
        <title>A reference genome for the long-term kleptoplast-retaining sea slug Elysia crispata morphotype clarki.</title>
        <authorList>
            <person name="Eastman K.E."/>
            <person name="Pendleton A.L."/>
            <person name="Shaikh M.A."/>
            <person name="Suttiyut T."/>
            <person name="Ogas R."/>
            <person name="Tomko P."/>
            <person name="Gavelis G."/>
            <person name="Widhalm J.R."/>
            <person name="Wisecaver J.H."/>
        </authorList>
    </citation>
    <scope>NUCLEOTIDE SEQUENCE</scope>
    <source>
        <strain evidence="1">ECLA1</strain>
    </source>
</reference>
<organism evidence="1 2">
    <name type="scientific">Elysia crispata</name>
    <name type="common">lettuce slug</name>
    <dbReference type="NCBI Taxonomy" id="231223"/>
    <lineage>
        <taxon>Eukaryota</taxon>
        <taxon>Metazoa</taxon>
        <taxon>Spiralia</taxon>
        <taxon>Lophotrochozoa</taxon>
        <taxon>Mollusca</taxon>
        <taxon>Gastropoda</taxon>
        <taxon>Heterobranchia</taxon>
        <taxon>Euthyneura</taxon>
        <taxon>Panpulmonata</taxon>
        <taxon>Sacoglossa</taxon>
        <taxon>Placobranchoidea</taxon>
        <taxon>Plakobranchidae</taxon>
        <taxon>Elysia</taxon>
    </lineage>
</organism>
<proteinExistence type="predicted"/>
<gene>
    <name evidence="1" type="ORF">RRG08_056611</name>
</gene>
<accession>A0AAE1DG87</accession>
<sequence>MAFAFVVAVSGFSPLSEEGQGPGSGLPLWRPPCRVTSARGGCHLVVGIWANMGWDLRQGSHYRYPFRNRKSEDGT</sequence>
<evidence type="ECO:0000313" key="1">
    <source>
        <dbReference type="EMBL" id="KAK3769382.1"/>
    </source>
</evidence>
<dbReference type="EMBL" id="JAWDGP010003933">
    <property type="protein sequence ID" value="KAK3769382.1"/>
    <property type="molecule type" value="Genomic_DNA"/>
</dbReference>
<protein>
    <submittedName>
        <fullName evidence="1">Uncharacterized protein</fullName>
    </submittedName>
</protein>
<evidence type="ECO:0000313" key="2">
    <source>
        <dbReference type="Proteomes" id="UP001283361"/>
    </source>
</evidence>
<dbReference type="Proteomes" id="UP001283361">
    <property type="component" value="Unassembled WGS sequence"/>
</dbReference>
<dbReference type="AlphaFoldDB" id="A0AAE1DG87"/>
<comment type="caution">
    <text evidence="1">The sequence shown here is derived from an EMBL/GenBank/DDBJ whole genome shotgun (WGS) entry which is preliminary data.</text>
</comment>
<keyword evidence="2" id="KW-1185">Reference proteome</keyword>
<name>A0AAE1DG87_9GAST</name>